<evidence type="ECO:0008006" key="4">
    <source>
        <dbReference type="Google" id="ProtNLM"/>
    </source>
</evidence>
<evidence type="ECO:0000313" key="2">
    <source>
        <dbReference type="EMBL" id="MBO3663833.1"/>
    </source>
</evidence>
<dbReference type="RefSeq" id="WP_208503297.1">
    <property type="nucleotide sequence ID" value="NZ_JAGFOA010000003.1"/>
</dbReference>
<dbReference type="EMBL" id="JAGFOA010000003">
    <property type="protein sequence ID" value="MBO3663833.1"/>
    <property type="molecule type" value="Genomic_DNA"/>
</dbReference>
<gene>
    <name evidence="2" type="ORF">J5V96_09935</name>
</gene>
<name>A0A939QRN4_9MICO</name>
<dbReference type="Proteomes" id="UP000680132">
    <property type="component" value="Unassembled WGS sequence"/>
</dbReference>
<dbReference type="AlphaFoldDB" id="A0A939QRN4"/>
<feature type="chain" id="PRO_5039260691" description="Lipoprotein" evidence="1">
    <location>
        <begin position="23"/>
        <end position="165"/>
    </location>
</feature>
<dbReference type="PROSITE" id="PS51257">
    <property type="entry name" value="PROKAR_LIPOPROTEIN"/>
    <property type="match status" value="1"/>
</dbReference>
<comment type="caution">
    <text evidence="2">The sequence shown here is derived from an EMBL/GenBank/DDBJ whole genome shotgun (WGS) entry which is preliminary data.</text>
</comment>
<feature type="signal peptide" evidence="1">
    <location>
        <begin position="1"/>
        <end position="22"/>
    </location>
</feature>
<keyword evidence="1" id="KW-0732">Signal</keyword>
<protein>
    <recommendedName>
        <fullName evidence="4">Lipoprotein</fullName>
    </recommendedName>
</protein>
<evidence type="ECO:0000313" key="3">
    <source>
        <dbReference type="Proteomes" id="UP000680132"/>
    </source>
</evidence>
<evidence type="ECO:0000256" key="1">
    <source>
        <dbReference type="SAM" id="SignalP"/>
    </source>
</evidence>
<organism evidence="2 3">
    <name type="scientific">Microbacterium stercoris</name>
    <dbReference type="NCBI Taxonomy" id="2820289"/>
    <lineage>
        <taxon>Bacteria</taxon>
        <taxon>Bacillati</taxon>
        <taxon>Actinomycetota</taxon>
        <taxon>Actinomycetes</taxon>
        <taxon>Micrococcales</taxon>
        <taxon>Microbacteriaceae</taxon>
        <taxon>Microbacterium</taxon>
    </lineage>
</organism>
<sequence>MLKGRMLGIAITVFLVSLPMLTGCDGVAPGSAQAQRFVGEAEYAVLYDSAVDEFSEEMPGGVVFPADPPAVEDGAQIERSVATAVVHLYWRCSWQRVYLATRDLVQKEEAMRQLERFAETAWAQSYYDDSSGAWSGALESASFGDAGMLRDFYISDCESRTGPLA</sequence>
<reference evidence="2" key="1">
    <citation type="submission" date="2021-03" db="EMBL/GenBank/DDBJ databases">
        <title>Microbacterium sp. nov., a novel actinobacterium isolated from cow dung.</title>
        <authorList>
            <person name="Zhang L."/>
        </authorList>
    </citation>
    <scope>NUCLEOTIDE SEQUENCE</scope>
    <source>
        <strain evidence="2">NEAU-LLB</strain>
    </source>
</reference>
<accession>A0A939QRN4</accession>
<proteinExistence type="predicted"/>
<keyword evidence="3" id="KW-1185">Reference proteome</keyword>